<feature type="transmembrane region" description="Helical" evidence="7">
    <location>
        <begin position="252"/>
        <end position="275"/>
    </location>
</feature>
<feature type="transmembrane region" description="Helical" evidence="7">
    <location>
        <begin position="88"/>
        <end position="113"/>
    </location>
</feature>
<gene>
    <name evidence="9" type="ORF">GEU84_004710</name>
</gene>
<dbReference type="AlphaFoldDB" id="A0A8X8GV26"/>
<comment type="similarity">
    <text evidence="7">Belongs to the binding-protein-dependent transport system permease family.</text>
</comment>
<dbReference type="RefSeq" id="WP_152824265.1">
    <property type="nucleotide sequence ID" value="NZ_WHUT02000002.1"/>
</dbReference>
<keyword evidence="4 7" id="KW-0812">Transmembrane</keyword>
<evidence type="ECO:0000256" key="3">
    <source>
        <dbReference type="ARBA" id="ARBA00022475"/>
    </source>
</evidence>
<evidence type="ECO:0000256" key="6">
    <source>
        <dbReference type="ARBA" id="ARBA00023136"/>
    </source>
</evidence>
<reference evidence="9" key="1">
    <citation type="submission" date="2020-05" db="EMBL/GenBank/DDBJ databases">
        <title>Fertoebacter nigrum gen. nov., sp. nov., a new member of the family Rhodobacteraceae.</title>
        <authorList>
            <person name="Szuroczki S."/>
            <person name="Abbaszade G."/>
            <person name="Buni D."/>
            <person name="Schumann P."/>
            <person name="Toth E."/>
        </authorList>
    </citation>
    <scope>NUCLEOTIDE SEQUENCE</scope>
    <source>
        <strain evidence="9">RG-N-1a</strain>
    </source>
</reference>
<keyword evidence="6 7" id="KW-0472">Membrane</keyword>
<protein>
    <submittedName>
        <fullName evidence="9">ABC transporter permease</fullName>
    </submittedName>
</protein>
<keyword evidence="2 7" id="KW-0813">Transport</keyword>
<feature type="transmembrane region" description="Helical" evidence="7">
    <location>
        <begin position="157"/>
        <end position="176"/>
    </location>
</feature>
<dbReference type="PANTHER" id="PTHR30151:SF20">
    <property type="entry name" value="ABC TRANSPORTER PERMEASE PROTEIN HI_0355-RELATED"/>
    <property type="match status" value="1"/>
</dbReference>
<feature type="transmembrane region" description="Helical" evidence="7">
    <location>
        <begin position="209"/>
        <end position="232"/>
    </location>
</feature>
<evidence type="ECO:0000256" key="2">
    <source>
        <dbReference type="ARBA" id="ARBA00022448"/>
    </source>
</evidence>
<evidence type="ECO:0000259" key="8">
    <source>
        <dbReference type="PROSITE" id="PS50928"/>
    </source>
</evidence>
<evidence type="ECO:0000256" key="1">
    <source>
        <dbReference type="ARBA" id="ARBA00004651"/>
    </source>
</evidence>
<feature type="domain" description="ABC transmembrane type-1" evidence="8">
    <location>
        <begin position="83"/>
        <end position="276"/>
    </location>
</feature>
<organism evidence="9 10">
    <name type="scientific">Fertoeibacter niger</name>
    <dbReference type="NCBI Taxonomy" id="2656921"/>
    <lineage>
        <taxon>Bacteria</taxon>
        <taxon>Pseudomonadati</taxon>
        <taxon>Pseudomonadota</taxon>
        <taxon>Alphaproteobacteria</taxon>
        <taxon>Rhodobacterales</taxon>
        <taxon>Paracoccaceae</taxon>
        <taxon>Fertoeibacter</taxon>
    </lineage>
</organism>
<dbReference type="InterPro" id="IPR035906">
    <property type="entry name" value="MetI-like_sf"/>
</dbReference>
<feature type="transmembrane region" description="Helical" evidence="7">
    <location>
        <begin position="125"/>
        <end position="145"/>
    </location>
</feature>
<keyword evidence="5 7" id="KW-1133">Transmembrane helix</keyword>
<dbReference type="SUPFAM" id="SSF161098">
    <property type="entry name" value="MetI-like"/>
    <property type="match status" value="1"/>
</dbReference>
<evidence type="ECO:0000256" key="7">
    <source>
        <dbReference type="RuleBase" id="RU363032"/>
    </source>
</evidence>
<evidence type="ECO:0000313" key="9">
    <source>
        <dbReference type="EMBL" id="NUB43677.1"/>
    </source>
</evidence>
<dbReference type="GO" id="GO:0055085">
    <property type="term" value="P:transmembrane transport"/>
    <property type="evidence" value="ECO:0007669"/>
    <property type="project" value="InterPro"/>
</dbReference>
<dbReference type="Gene3D" id="1.10.3720.10">
    <property type="entry name" value="MetI-like"/>
    <property type="match status" value="1"/>
</dbReference>
<dbReference type="InterPro" id="IPR000515">
    <property type="entry name" value="MetI-like"/>
</dbReference>
<dbReference type="EMBL" id="WHUT02000002">
    <property type="protein sequence ID" value="NUB43677.1"/>
    <property type="molecule type" value="Genomic_DNA"/>
</dbReference>
<keyword evidence="3" id="KW-1003">Cell membrane</keyword>
<evidence type="ECO:0000313" key="10">
    <source>
        <dbReference type="Proteomes" id="UP000484076"/>
    </source>
</evidence>
<dbReference type="PROSITE" id="PS50928">
    <property type="entry name" value="ABC_TM1"/>
    <property type="match status" value="1"/>
</dbReference>
<sequence>MKAVVPILTVLAVIVALWYAAAVWMNAPWERDQAARAGTAITFAQLLPLTMVQERPVLPAPHQVAVGLWEGLAGQAITSKRSLVYHGWVTLSATLLGFAIGTTAGVLLAVGIVHNRAMDLSVMPWAIASQTIPILAIAPMIIVVLNSVGVSGLLPKAIISAYLSFFPVVVGMVKGLRSPDAMQLDLLRTYNASRAATFWKLRLPASMPYLFTSLKVGIAAALVGAIVGELPTGAVAGLGARLLQGSYYGQTVQIWAALFTAAFAAAALVALIGAVQRVTLRRMGMAR</sequence>
<dbReference type="CDD" id="cd06261">
    <property type="entry name" value="TM_PBP2"/>
    <property type="match status" value="1"/>
</dbReference>
<dbReference type="Pfam" id="PF00528">
    <property type="entry name" value="BPD_transp_1"/>
    <property type="match status" value="1"/>
</dbReference>
<accession>A0A8X8GV26</accession>
<comment type="caution">
    <text evidence="9">The sequence shown here is derived from an EMBL/GenBank/DDBJ whole genome shotgun (WGS) entry which is preliminary data.</text>
</comment>
<keyword evidence="10" id="KW-1185">Reference proteome</keyword>
<dbReference type="Proteomes" id="UP000484076">
    <property type="component" value="Unassembled WGS sequence"/>
</dbReference>
<comment type="subcellular location">
    <subcellularLocation>
        <location evidence="1 7">Cell membrane</location>
        <topology evidence="1 7">Multi-pass membrane protein</topology>
    </subcellularLocation>
</comment>
<evidence type="ECO:0000256" key="4">
    <source>
        <dbReference type="ARBA" id="ARBA00022692"/>
    </source>
</evidence>
<evidence type="ECO:0000256" key="5">
    <source>
        <dbReference type="ARBA" id="ARBA00022989"/>
    </source>
</evidence>
<dbReference type="GO" id="GO:0005886">
    <property type="term" value="C:plasma membrane"/>
    <property type="evidence" value="ECO:0007669"/>
    <property type="project" value="UniProtKB-SubCell"/>
</dbReference>
<proteinExistence type="inferred from homology"/>
<name>A0A8X8GV26_9RHOB</name>
<dbReference type="PANTHER" id="PTHR30151">
    <property type="entry name" value="ALKANE SULFONATE ABC TRANSPORTER-RELATED, MEMBRANE SUBUNIT"/>
    <property type="match status" value="1"/>
</dbReference>